<dbReference type="Gene3D" id="3.40.50.1820">
    <property type="entry name" value="alpha/beta hydrolase"/>
    <property type="match status" value="1"/>
</dbReference>
<protein>
    <recommendedName>
        <fullName evidence="3">AB hydrolase-1 domain-containing protein</fullName>
    </recommendedName>
</protein>
<dbReference type="InterPro" id="IPR052897">
    <property type="entry name" value="Sec-Metab_Biosynth_Hydrolase"/>
</dbReference>
<reference evidence="2" key="2">
    <citation type="journal article" date="2014" name="PLoS ONE">
        <title>Genome and Transcriptome Analysis of the Fungal Pathogen Fusarium oxysporum f. sp. cubense Causing Banana Vascular Wilt Disease.</title>
        <authorList>
            <person name="Guo L."/>
            <person name="Han L."/>
            <person name="Yang L."/>
            <person name="Zeng H."/>
            <person name="Fan D."/>
            <person name="Zhu Y."/>
            <person name="Feng Y."/>
            <person name="Wang G."/>
            <person name="Peng C."/>
            <person name="Jiang X."/>
            <person name="Zhou D."/>
            <person name="Ni P."/>
            <person name="Liang C."/>
            <person name="Liu L."/>
            <person name="Wang J."/>
            <person name="Mao C."/>
            <person name="Fang X."/>
            <person name="Peng M."/>
            <person name="Huang J."/>
        </authorList>
    </citation>
    <scope>NUCLEOTIDE SEQUENCE [LARGE SCALE GENOMIC DNA]</scope>
    <source>
        <strain evidence="2">race 4</strain>
    </source>
</reference>
<dbReference type="PANTHER" id="PTHR37017">
    <property type="entry name" value="AB HYDROLASE-1 DOMAIN-CONTAINING PROTEIN-RELATED"/>
    <property type="match status" value="1"/>
</dbReference>
<gene>
    <name evidence="1" type="ORF">FOC4_g10003344</name>
</gene>
<organism evidence="1 2">
    <name type="scientific">Fusarium oxysporum f. sp. cubense (strain race 4)</name>
    <name type="common">Panama disease fungus</name>
    <dbReference type="NCBI Taxonomy" id="2502994"/>
    <lineage>
        <taxon>Eukaryota</taxon>
        <taxon>Fungi</taxon>
        <taxon>Dikarya</taxon>
        <taxon>Ascomycota</taxon>
        <taxon>Pezizomycotina</taxon>
        <taxon>Sordariomycetes</taxon>
        <taxon>Hypocreomycetidae</taxon>
        <taxon>Hypocreales</taxon>
        <taxon>Nectriaceae</taxon>
        <taxon>Fusarium</taxon>
        <taxon>Fusarium oxysporum species complex</taxon>
    </lineage>
</organism>
<dbReference type="InterPro" id="IPR029058">
    <property type="entry name" value="AB_hydrolase_fold"/>
</dbReference>
<accession>N1RZC4</accession>
<name>N1RZC4_FUSC4</name>
<dbReference type="Proteomes" id="UP000016929">
    <property type="component" value="Unassembled WGS sequence"/>
</dbReference>
<evidence type="ECO:0008006" key="3">
    <source>
        <dbReference type="Google" id="ProtNLM"/>
    </source>
</evidence>
<dbReference type="AlphaFoldDB" id="N1RZC4"/>
<dbReference type="PANTHER" id="PTHR37017:SF13">
    <property type="entry name" value="AB HYDROLASE-1 DOMAIN-CONTAINING PROTEIN"/>
    <property type="match status" value="1"/>
</dbReference>
<dbReference type="STRING" id="1229665.N1RZC4"/>
<keyword evidence="2" id="KW-1185">Reference proteome</keyword>
<dbReference type="SUPFAM" id="SSF53474">
    <property type="entry name" value="alpha/beta-Hydrolases"/>
    <property type="match status" value="1"/>
</dbReference>
<reference evidence="2" key="1">
    <citation type="submission" date="2012-09" db="EMBL/GenBank/DDBJ databases">
        <title>Genome sequencing and comparative transcriptomics of race 1 and race 4 of banana pathogen: Fusarium oxysporum f. sp. cubense.</title>
        <authorList>
            <person name="Fang X."/>
            <person name="Huang J."/>
        </authorList>
    </citation>
    <scope>NUCLEOTIDE SEQUENCE [LARGE SCALE GENOMIC DNA]</scope>
    <source>
        <strain evidence="2">race 4</strain>
    </source>
</reference>
<dbReference type="EMBL" id="KB726365">
    <property type="protein sequence ID" value="EMT69612.1"/>
    <property type="molecule type" value="Genomic_DNA"/>
</dbReference>
<dbReference type="OrthoDB" id="1263307at2759"/>
<sequence length="236" mass="24939">MVHDKPVIVIVHGAWQRPSQYDALKQGLASRGFSVVQPESATAGTAISEVRGKTYLDDIAVIRAAMEQPLGSAAAEGYQAHQRREKGLPGGVKHIVYLAAFALPERGMSLLSAIGGAYAPFMNNKGDVISLGQGAQDALFNDSDSETANRLLAGCVYQSTASLETPSMFAATDVSVPKTYVACENDHALPFDAQIAMSNALGNFTNVIKVRSGHSVYQNMEVLPEVLAAIETAAAS</sequence>
<dbReference type="HOGENOM" id="CLU_046066_1_3_1"/>
<evidence type="ECO:0000313" key="2">
    <source>
        <dbReference type="Proteomes" id="UP000016929"/>
    </source>
</evidence>
<proteinExistence type="predicted"/>
<evidence type="ECO:0000313" key="1">
    <source>
        <dbReference type="EMBL" id="EMT69612.1"/>
    </source>
</evidence>